<dbReference type="InterPro" id="IPR036909">
    <property type="entry name" value="Cyt_c-like_dom_sf"/>
</dbReference>
<evidence type="ECO:0000256" key="2">
    <source>
        <dbReference type="ARBA" id="ARBA00011649"/>
    </source>
</evidence>
<dbReference type="InterPro" id="IPR016174">
    <property type="entry name" value="Di-haem_cyt_TM"/>
</dbReference>
<evidence type="ECO:0000256" key="10">
    <source>
        <dbReference type="ARBA" id="ARBA00023004"/>
    </source>
</evidence>
<protein>
    <recommendedName>
        <fullName evidence="12">Cytochrome b</fullName>
    </recommendedName>
</protein>
<dbReference type="PANTHER" id="PTHR19271:SF16">
    <property type="entry name" value="CYTOCHROME B"/>
    <property type="match status" value="1"/>
</dbReference>
<accession>A0ABY6Q9Y3</accession>
<feature type="transmembrane region" description="Helical" evidence="13">
    <location>
        <begin position="342"/>
        <end position="362"/>
    </location>
</feature>
<comment type="subunit">
    <text evidence="2 12">The main subunits of complex b-c1 are: cytochrome b, cytochrome c1 and the Rieske protein.</text>
</comment>
<feature type="transmembrane region" description="Helical" evidence="13">
    <location>
        <begin position="374"/>
        <end position="393"/>
    </location>
</feature>
<keyword evidence="6 12" id="KW-0812">Transmembrane</keyword>
<dbReference type="InterPro" id="IPR027387">
    <property type="entry name" value="Cytb/b6-like_sf"/>
</dbReference>
<evidence type="ECO:0000313" key="17">
    <source>
        <dbReference type="Proteomes" id="UP001317963"/>
    </source>
</evidence>
<dbReference type="Gene3D" id="1.20.810.10">
    <property type="entry name" value="Cytochrome Bc1 Complex, Chain C"/>
    <property type="match status" value="1"/>
</dbReference>
<dbReference type="InterPro" id="IPR005797">
    <property type="entry name" value="Cyt_b/b6_N"/>
</dbReference>
<evidence type="ECO:0000256" key="9">
    <source>
        <dbReference type="ARBA" id="ARBA00022989"/>
    </source>
</evidence>
<evidence type="ECO:0000256" key="3">
    <source>
        <dbReference type="ARBA" id="ARBA00022448"/>
    </source>
</evidence>
<reference evidence="16 17" key="1">
    <citation type="submission" date="2019-02" db="EMBL/GenBank/DDBJ databases">
        <title>Halieaceae_genomes.</title>
        <authorList>
            <person name="Li S.-H."/>
        </authorList>
    </citation>
    <scope>NUCLEOTIDE SEQUENCE [LARGE SCALE GENOMIC DNA]</scope>
    <source>
        <strain evidence="16 17">JH123</strain>
    </source>
</reference>
<evidence type="ECO:0000256" key="12">
    <source>
        <dbReference type="RuleBase" id="RU003385"/>
    </source>
</evidence>
<dbReference type="SUPFAM" id="SSF46626">
    <property type="entry name" value="Cytochrome c"/>
    <property type="match status" value="1"/>
</dbReference>
<feature type="transmembrane region" description="Helical" evidence="13">
    <location>
        <begin position="249"/>
        <end position="266"/>
    </location>
</feature>
<comment type="similarity">
    <text evidence="12">Belongs to the cytochrome b family.</text>
</comment>
<comment type="function">
    <text evidence="12">Component of the ubiquinol-cytochrome c reductase complex (complex III or cytochrome b-c1 complex), which is a respiratory chain that generates an electrochemical potential coupled to ATP synthesis.</text>
</comment>
<feature type="transmembrane region" description="Helical" evidence="13">
    <location>
        <begin position="413"/>
        <end position="431"/>
    </location>
</feature>
<dbReference type="RefSeq" id="WP_279241921.1">
    <property type="nucleotide sequence ID" value="NZ_CP036501.1"/>
</dbReference>
<evidence type="ECO:0000256" key="1">
    <source>
        <dbReference type="ARBA" id="ARBA00004141"/>
    </source>
</evidence>
<feature type="transmembrane region" description="Helical" evidence="13">
    <location>
        <begin position="37"/>
        <end position="59"/>
    </location>
</feature>
<name>A0ABY6Q9Y3_9GAMM</name>
<evidence type="ECO:0000256" key="6">
    <source>
        <dbReference type="ARBA" id="ARBA00022692"/>
    </source>
</evidence>
<keyword evidence="17" id="KW-1185">Reference proteome</keyword>
<feature type="transmembrane region" description="Helical" evidence="13">
    <location>
        <begin position="188"/>
        <end position="210"/>
    </location>
</feature>
<dbReference type="PROSITE" id="PS51003">
    <property type="entry name" value="CYTB_CTER"/>
    <property type="match status" value="1"/>
</dbReference>
<feature type="transmembrane region" description="Helical" evidence="13">
    <location>
        <begin position="642"/>
        <end position="661"/>
    </location>
</feature>
<feature type="transmembrane region" description="Helical" evidence="13">
    <location>
        <begin position="149"/>
        <end position="167"/>
    </location>
</feature>
<organism evidence="16 17">
    <name type="scientific">Candidatus Paraluminiphilus aquimaris</name>
    <dbReference type="NCBI Taxonomy" id="2518994"/>
    <lineage>
        <taxon>Bacteria</taxon>
        <taxon>Pseudomonadati</taxon>
        <taxon>Pseudomonadota</taxon>
        <taxon>Gammaproteobacteria</taxon>
        <taxon>Cellvibrionales</taxon>
        <taxon>Halieaceae</taxon>
        <taxon>Candidatus Paraluminiphilus</taxon>
    </lineage>
</organism>
<keyword evidence="3 12" id="KW-0813">Transport</keyword>
<dbReference type="SUPFAM" id="SSF81648">
    <property type="entry name" value="a domain/subunit of cytochrome bc1 complex (Ubiquinol-cytochrome c reductase)"/>
    <property type="match status" value="1"/>
</dbReference>
<evidence type="ECO:0000313" key="16">
    <source>
        <dbReference type="EMBL" id="UZP75434.1"/>
    </source>
</evidence>
<evidence type="ECO:0000256" key="4">
    <source>
        <dbReference type="ARBA" id="ARBA00022617"/>
    </source>
</evidence>
<dbReference type="Gene3D" id="1.10.760.10">
    <property type="entry name" value="Cytochrome c-like domain"/>
    <property type="match status" value="1"/>
</dbReference>
<evidence type="ECO:0000259" key="15">
    <source>
        <dbReference type="PROSITE" id="PS51003"/>
    </source>
</evidence>
<keyword evidence="9 13" id="KW-1133">Transmembrane helix</keyword>
<sequence length="665" mass="75240">MEKALTGLVSWLDARLPVTRAWDTHMGKYYAPKNFNLWYFFGVFSLLVLVNQLLTGIWLTMSYTPSAEEAFASVEYIMRDVEYGWLLRYMHSTGASAFFIVVYLHMFRAMMYGSYQKPRELIWIFGMLIFVVLMAEAFVGYVLPWGQMSYWGAQVIISLFGAIPVVGEDITTWIRGDYLLSGITLNRFFALHVVALPIVLLALVVLHILALHEVGSNNPDGVEIKKHKDENGIPLDGIRFHPYYSVHDIQGIAVFLFFFCGIIFFAPEMGGYFLELANFEEANALKTPAHIAPVWYYTPYYSVLRAVPDKFWGFIAFAASVAIPFALPWIDRNPVRSWRYRGMLNRVMLLGFVICFIILGVLGVKAPTESRTLLAQICTIYYFAFFLGMYWWSTWDKTKEVPDRITMDGGMGFGKNMATLAVVAVLTWLPLKAVGAESAYDCGSIPCDEFVADASDTASLQHGAALYANYCAGCHSLQYSRHNRVAKDLGIPEDLYREHLLLDPDQKIGSLMDISMDKDVAKGWFGAAPPDLTLISRAKKPEYLYTYLRTFYQDDSRPYGVNNLVYPNVGMPHVLLELQGLPQCVNADSDHSDAGHCDSLEVAAAGVMSTTEFDGAMYDLVNFLAYTAEPYKQTRVEIGKKVMLFLAIFFIIAWALNREYWKDVH</sequence>
<keyword evidence="5 12" id="KW-0679">Respiratory chain</keyword>
<dbReference type="Pfam" id="PF00032">
    <property type="entry name" value="Cytochrom_B_C"/>
    <property type="match status" value="1"/>
</dbReference>
<evidence type="ECO:0000256" key="7">
    <source>
        <dbReference type="ARBA" id="ARBA00022723"/>
    </source>
</evidence>
<dbReference type="InterPro" id="IPR005798">
    <property type="entry name" value="Cyt_b/b6_C"/>
</dbReference>
<evidence type="ECO:0000256" key="11">
    <source>
        <dbReference type="ARBA" id="ARBA00023136"/>
    </source>
</evidence>
<dbReference type="InterPro" id="IPR048259">
    <property type="entry name" value="Cytochrome_b_N_euk/bac"/>
</dbReference>
<keyword evidence="11 13" id="KW-0472">Membrane</keyword>
<evidence type="ECO:0000256" key="8">
    <source>
        <dbReference type="ARBA" id="ARBA00022982"/>
    </source>
</evidence>
<dbReference type="Pfam" id="PF02167">
    <property type="entry name" value="Cytochrom_C1"/>
    <property type="match status" value="1"/>
</dbReference>
<dbReference type="SUPFAM" id="SSF81342">
    <property type="entry name" value="Transmembrane di-heme cytochromes"/>
    <property type="match status" value="1"/>
</dbReference>
<evidence type="ECO:0000256" key="13">
    <source>
        <dbReference type="SAM" id="Phobius"/>
    </source>
</evidence>
<dbReference type="Proteomes" id="UP001317963">
    <property type="component" value="Chromosome"/>
</dbReference>
<dbReference type="PANTHER" id="PTHR19271">
    <property type="entry name" value="CYTOCHROME B"/>
    <property type="match status" value="1"/>
</dbReference>
<dbReference type="CDD" id="cd00284">
    <property type="entry name" value="Cytochrome_b_N"/>
    <property type="match status" value="1"/>
</dbReference>
<dbReference type="InterPro" id="IPR036150">
    <property type="entry name" value="Cyt_b/b6_C_sf"/>
</dbReference>
<dbReference type="EMBL" id="CP036501">
    <property type="protein sequence ID" value="UZP75434.1"/>
    <property type="molecule type" value="Genomic_DNA"/>
</dbReference>
<dbReference type="Pfam" id="PF00033">
    <property type="entry name" value="Cytochrome_B"/>
    <property type="match status" value="1"/>
</dbReference>
<feature type="domain" description="Cytochrome b/b6 N-terminal region profile" evidence="14">
    <location>
        <begin position="8"/>
        <end position="220"/>
    </location>
</feature>
<feature type="transmembrane region" description="Helical" evidence="13">
    <location>
        <begin position="89"/>
        <end position="109"/>
    </location>
</feature>
<feature type="transmembrane region" description="Helical" evidence="13">
    <location>
        <begin position="311"/>
        <end position="330"/>
    </location>
</feature>
<dbReference type="PROSITE" id="PS51002">
    <property type="entry name" value="CYTB_NTER"/>
    <property type="match status" value="1"/>
</dbReference>
<dbReference type="PRINTS" id="PR00603">
    <property type="entry name" value="CYTOCHROMEC1"/>
</dbReference>
<dbReference type="InterPro" id="IPR002326">
    <property type="entry name" value="Cyt_c1"/>
</dbReference>
<feature type="transmembrane region" description="Helical" evidence="13">
    <location>
        <begin position="121"/>
        <end position="143"/>
    </location>
</feature>
<evidence type="ECO:0000256" key="5">
    <source>
        <dbReference type="ARBA" id="ARBA00022660"/>
    </source>
</evidence>
<keyword evidence="7" id="KW-0479">Metal-binding</keyword>
<comment type="cofactor">
    <cofactor evidence="12">
        <name>heme b</name>
        <dbReference type="ChEBI" id="CHEBI:60344"/>
    </cofactor>
    <text evidence="12">Binds 2 heme groups non-covalently.</text>
</comment>
<proteinExistence type="inferred from homology"/>
<evidence type="ECO:0000259" key="14">
    <source>
        <dbReference type="PROSITE" id="PS51002"/>
    </source>
</evidence>
<keyword evidence="8 12" id="KW-0249">Electron transport</keyword>
<keyword evidence="10" id="KW-0408">Iron</keyword>
<keyword evidence="4 12" id="KW-0349">Heme</keyword>
<gene>
    <name evidence="16" type="ORF">E0F26_12105</name>
</gene>
<feature type="domain" description="Cytochrome b/b6 C-terminal region profile" evidence="15">
    <location>
        <begin position="230"/>
        <end position="404"/>
    </location>
</feature>
<comment type="subcellular location">
    <subcellularLocation>
        <location evidence="1">Membrane</location>
        <topology evidence="1">Multi-pass membrane protein</topology>
    </subcellularLocation>
</comment>